<feature type="domain" description="O-antigen ligase-related" evidence="6">
    <location>
        <begin position="190"/>
        <end position="346"/>
    </location>
</feature>
<dbReference type="InterPro" id="IPR007016">
    <property type="entry name" value="O-antigen_ligase-rel_domated"/>
</dbReference>
<evidence type="ECO:0000256" key="5">
    <source>
        <dbReference type="SAM" id="Phobius"/>
    </source>
</evidence>
<feature type="transmembrane region" description="Helical" evidence="5">
    <location>
        <begin position="333"/>
        <end position="355"/>
    </location>
</feature>
<proteinExistence type="predicted"/>
<feature type="transmembrane region" description="Helical" evidence="5">
    <location>
        <begin position="184"/>
        <end position="200"/>
    </location>
</feature>
<feature type="transmembrane region" description="Helical" evidence="5">
    <location>
        <begin position="97"/>
        <end position="113"/>
    </location>
</feature>
<feature type="transmembrane region" description="Helical" evidence="5">
    <location>
        <begin position="367"/>
        <end position="392"/>
    </location>
</feature>
<organism evidence="7">
    <name type="scientific">Rhodanobacter sp. FW102-FHT14D07</name>
    <dbReference type="NCBI Taxonomy" id="3351462"/>
    <lineage>
        <taxon>Bacteria</taxon>
        <taxon>Pseudomonadati</taxon>
        <taxon>Pseudomonadota</taxon>
        <taxon>Gammaproteobacteria</taxon>
        <taxon>Lysobacterales</taxon>
        <taxon>Rhodanobacteraceae</taxon>
        <taxon>Rhodanobacter</taxon>
    </lineage>
</organism>
<accession>A0AB74URI3</accession>
<keyword evidence="4 5" id="KW-0472">Membrane</keyword>
<keyword evidence="3 5" id="KW-1133">Transmembrane helix</keyword>
<evidence type="ECO:0000256" key="2">
    <source>
        <dbReference type="ARBA" id="ARBA00022692"/>
    </source>
</evidence>
<dbReference type="EMBL" id="CP170721">
    <property type="protein sequence ID" value="XIA17897.1"/>
    <property type="molecule type" value="Genomic_DNA"/>
</dbReference>
<feature type="transmembrane region" description="Helical" evidence="5">
    <location>
        <begin position="38"/>
        <end position="58"/>
    </location>
</feature>
<name>A0AB74URI3_9GAMM</name>
<protein>
    <submittedName>
        <fullName evidence="7">O-antigen ligase family protein</fullName>
    </submittedName>
</protein>
<feature type="transmembrane region" description="Helical" evidence="5">
    <location>
        <begin position="154"/>
        <end position="175"/>
    </location>
</feature>
<dbReference type="GO" id="GO:0016874">
    <property type="term" value="F:ligase activity"/>
    <property type="evidence" value="ECO:0007669"/>
    <property type="project" value="UniProtKB-KW"/>
</dbReference>
<dbReference type="PANTHER" id="PTHR37422:SF13">
    <property type="entry name" value="LIPOPOLYSACCHARIDE BIOSYNTHESIS PROTEIN PA4999-RELATED"/>
    <property type="match status" value="1"/>
</dbReference>
<reference evidence="7" key="1">
    <citation type="submission" date="2024-10" db="EMBL/GenBank/DDBJ databases">
        <authorList>
            <person name="Lesea H.P."/>
            <person name="Kuehl J.V."/>
            <person name="Chandonia J.-M."/>
        </authorList>
    </citation>
    <scope>NUCLEOTIDE SEQUENCE</scope>
    <source>
        <strain evidence="7">FW102-FHT14D07</strain>
    </source>
</reference>
<keyword evidence="2 5" id="KW-0812">Transmembrane</keyword>
<evidence type="ECO:0000256" key="3">
    <source>
        <dbReference type="ARBA" id="ARBA00022989"/>
    </source>
</evidence>
<dbReference type="GO" id="GO:0016020">
    <property type="term" value="C:membrane"/>
    <property type="evidence" value="ECO:0007669"/>
    <property type="project" value="UniProtKB-SubCell"/>
</dbReference>
<gene>
    <name evidence="7" type="ORF">ACFYG5_15210</name>
</gene>
<dbReference type="Pfam" id="PF04932">
    <property type="entry name" value="Wzy_C"/>
    <property type="match status" value="1"/>
</dbReference>
<dbReference type="RefSeq" id="WP_395120987.1">
    <property type="nucleotide sequence ID" value="NZ_CP170721.1"/>
</dbReference>
<dbReference type="PANTHER" id="PTHR37422">
    <property type="entry name" value="TEICHURONIC ACID BIOSYNTHESIS PROTEIN TUAE"/>
    <property type="match status" value="1"/>
</dbReference>
<evidence type="ECO:0000259" key="6">
    <source>
        <dbReference type="Pfam" id="PF04932"/>
    </source>
</evidence>
<dbReference type="InterPro" id="IPR051533">
    <property type="entry name" value="WaaL-like"/>
</dbReference>
<evidence type="ECO:0000256" key="1">
    <source>
        <dbReference type="ARBA" id="ARBA00004141"/>
    </source>
</evidence>
<keyword evidence="7" id="KW-0436">Ligase</keyword>
<feature type="transmembrane region" description="Helical" evidence="5">
    <location>
        <begin position="398"/>
        <end position="414"/>
    </location>
</feature>
<feature type="transmembrane region" description="Helical" evidence="5">
    <location>
        <begin position="229"/>
        <end position="248"/>
    </location>
</feature>
<feature type="transmembrane region" description="Helical" evidence="5">
    <location>
        <begin position="14"/>
        <end position="32"/>
    </location>
</feature>
<feature type="transmembrane region" description="Helical" evidence="5">
    <location>
        <begin position="206"/>
        <end position="222"/>
    </location>
</feature>
<evidence type="ECO:0000313" key="7">
    <source>
        <dbReference type="EMBL" id="XIA17897.1"/>
    </source>
</evidence>
<feature type="transmembrane region" description="Helical" evidence="5">
    <location>
        <begin position="120"/>
        <end position="142"/>
    </location>
</feature>
<comment type="subcellular location">
    <subcellularLocation>
        <location evidence="1">Membrane</location>
        <topology evidence="1">Multi-pass membrane protein</topology>
    </subcellularLocation>
</comment>
<evidence type="ECO:0000256" key="4">
    <source>
        <dbReference type="ARBA" id="ARBA00023136"/>
    </source>
</evidence>
<dbReference type="AlphaFoldDB" id="A0AB74URI3"/>
<sequence length="425" mass="46125">MTDTRLAQVFARPGPAWTVSILLALMPLSFSIDWGIKALPPALLFLLGLALMASTASIRRSYRAAWPPVAVALAMIGFVIFNVLLHDLGWRPLDRPAHILLFLVVAACFSLPLRMRVVWAGFSLGAIVLGAAAVVQAYALGIDRPHGLNGGPSASIELATVLLGLSTMALVQFLARGTGRRERWLHLVAMGCAMYGALLTQSRGPLLAFAPVFLLLVLLHARRCGHWRSSLLLVGAVSVVAGTVTFGMRGEMVERFQAIAPEVTRFDHSQATRGAVIERLEMWRTAARAFGEHPLVGIGVGQFDAYTREEVAAGRSHAAIERYNQPHNEYLEAAATGGVPGLLVLLAVFLVPLRYFSRRVLDADDEVALPAAVGVGVIALYMLCALTDAVFYRVMTQSFYFFVVLGLALRLAWLRHREPPRVAAA</sequence>
<feature type="transmembrane region" description="Helical" evidence="5">
    <location>
        <begin position="65"/>
        <end position="85"/>
    </location>
</feature>